<dbReference type="NCBIfam" id="TIGR00231">
    <property type="entry name" value="small_GTP"/>
    <property type="match status" value="1"/>
</dbReference>
<dbReference type="InterPro" id="IPR006847">
    <property type="entry name" value="IF2_N"/>
</dbReference>
<feature type="region of interest" description="G-domain" evidence="8">
    <location>
        <begin position="185"/>
        <end position="333"/>
    </location>
</feature>
<dbReference type="FunFam" id="3.40.50.10050:FF:000001">
    <property type="entry name" value="Translation initiation factor IF-2"/>
    <property type="match status" value="1"/>
</dbReference>
<evidence type="ECO:0000256" key="8">
    <source>
        <dbReference type="HAMAP-Rule" id="MF_00100"/>
    </source>
</evidence>
<feature type="domain" description="Tr-type G" evidence="11">
    <location>
        <begin position="182"/>
        <end position="351"/>
    </location>
</feature>
<dbReference type="GO" id="GO:0003743">
    <property type="term" value="F:translation initiation factor activity"/>
    <property type="evidence" value="ECO:0007669"/>
    <property type="project" value="UniProtKB-UniRule"/>
</dbReference>
<evidence type="ECO:0000256" key="2">
    <source>
        <dbReference type="ARBA" id="ARBA00020675"/>
    </source>
</evidence>
<keyword evidence="4 8" id="KW-0547">Nucleotide-binding</keyword>
<dbReference type="GO" id="GO:0005525">
    <property type="term" value="F:GTP binding"/>
    <property type="evidence" value="ECO:0007669"/>
    <property type="project" value="UniProtKB-KW"/>
</dbReference>
<dbReference type="PANTHER" id="PTHR43381:SF5">
    <property type="entry name" value="TR-TYPE G DOMAIN-CONTAINING PROTEIN"/>
    <property type="match status" value="1"/>
</dbReference>
<comment type="subcellular location">
    <subcellularLocation>
        <location evidence="8">Cytoplasm</location>
    </subcellularLocation>
</comment>
<dbReference type="FunFam" id="2.40.30.10:FF:000007">
    <property type="entry name" value="Translation initiation factor IF-2"/>
    <property type="match status" value="1"/>
</dbReference>
<name>A0A1V4T0F6_9CLOT</name>
<dbReference type="Gene3D" id="2.40.30.10">
    <property type="entry name" value="Translation factors"/>
    <property type="match status" value="2"/>
</dbReference>
<evidence type="ECO:0000256" key="6">
    <source>
        <dbReference type="ARBA" id="ARBA00023134"/>
    </source>
</evidence>
<evidence type="ECO:0000259" key="11">
    <source>
        <dbReference type="PROSITE" id="PS51722"/>
    </source>
</evidence>
<dbReference type="Proteomes" id="UP000191448">
    <property type="component" value="Unassembled WGS sequence"/>
</dbReference>
<dbReference type="CDD" id="cd03702">
    <property type="entry name" value="IF2_mtIF2_II"/>
    <property type="match status" value="1"/>
</dbReference>
<dbReference type="InterPro" id="IPR005225">
    <property type="entry name" value="Small_GTP-bd"/>
</dbReference>
<dbReference type="Pfam" id="PF04760">
    <property type="entry name" value="IF2_N"/>
    <property type="match status" value="2"/>
</dbReference>
<dbReference type="CDD" id="cd01887">
    <property type="entry name" value="IF2_eIF5B"/>
    <property type="match status" value="1"/>
</dbReference>
<evidence type="ECO:0000256" key="9">
    <source>
        <dbReference type="RuleBase" id="RU000644"/>
    </source>
</evidence>
<dbReference type="PROSITE" id="PS51722">
    <property type="entry name" value="G_TR_2"/>
    <property type="match status" value="1"/>
</dbReference>
<dbReference type="PANTHER" id="PTHR43381">
    <property type="entry name" value="TRANSLATION INITIATION FACTOR IF-2-RELATED"/>
    <property type="match status" value="1"/>
</dbReference>
<dbReference type="InterPro" id="IPR009000">
    <property type="entry name" value="Transl_B-barrel_sf"/>
</dbReference>
<feature type="binding site" evidence="8">
    <location>
        <begin position="237"/>
        <end position="241"/>
    </location>
    <ligand>
        <name>GTP</name>
        <dbReference type="ChEBI" id="CHEBI:37565"/>
    </ligand>
</feature>
<dbReference type="NCBIfam" id="TIGR00487">
    <property type="entry name" value="IF-2"/>
    <property type="match status" value="1"/>
</dbReference>
<dbReference type="InterPro" id="IPR000178">
    <property type="entry name" value="TF_IF2_bacterial-like"/>
</dbReference>
<dbReference type="InterPro" id="IPR044145">
    <property type="entry name" value="IF2_II"/>
</dbReference>
<evidence type="ECO:0000256" key="1">
    <source>
        <dbReference type="ARBA" id="ARBA00007733"/>
    </source>
</evidence>
<evidence type="ECO:0000313" key="12">
    <source>
        <dbReference type="EMBL" id="OPX51223.1"/>
    </source>
</evidence>
<dbReference type="GO" id="GO:0003924">
    <property type="term" value="F:GTPase activity"/>
    <property type="evidence" value="ECO:0007669"/>
    <property type="project" value="UniProtKB-UniRule"/>
</dbReference>
<dbReference type="InterPro" id="IPR023115">
    <property type="entry name" value="TIF_IF2_dom3"/>
</dbReference>
<dbReference type="HAMAP" id="MF_00100_B">
    <property type="entry name" value="IF_2_B"/>
    <property type="match status" value="1"/>
</dbReference>
<dbReference type="SUPFAM" id="SSF50447">
    <property type="entry name" value="Translation proteins"/>
    <property type="match status" value="2"/>
</dbReference>
<comment type="function">
    <text evidence="7 8 9">One of the essential components for the initiation of protein synthesis. Protects formylmethionyl-tRNA from spontaneous hydrolysis and promotes its binding to the 30S ribosomal subunits. Also involved in the hydrolysis of GTP during the formation of the 70S ribosomal complex.</text>
</comment>
<dbReference type="Gene3D" id="1.10.10.2480">
    <property type="match status" value="1"/>
</dbReference>
<dbReference type="InterPro" id="IPR036925">
    <property type="entry name" value="TIF_IF2_dom3_sf"/>
</dbReference>
<dbReference type="SUPFAM" id="SSF52156">
    <property type="entry name" value="Initiation factor IF2/eIF5b, domain 3"/>
    <property type="match status" value="1"/>
</dbReference>
<dbReference type="FunFam" id="2.40.30.10:FF:000008">
    <property type="entry name" value="Translation initiation factor IF-2"/>
    <property type="match status" value="1"/>
</dbReference>
<evidence type="ECO:0000256" key="10">
    <source>
        <dbReference type="SAM" id="Coils"/>
    </source>
</evidence>
<dbReference type="Gene3D" id="3.40.50.10050">
    <property type="entry name" value="Translation initiation factor IF- 2, domain 3"/>
    <property type="match status" value="1"/>
</dbReference>
<gene>
    <name evidence="8 12" type="primary">infB</name>
    <name evidence="12" type="ORF">CLTHE_00110</name>
</gene>
<dbReference type="Pfam" id="PF11987">
    <property type="entry name" value="IF-2"/>
    <property type="match status" value="1"/>
</dbReference>
<keyword evidence="6 8" id="KW-0342">GTP-binding</keyword>
<dbReference type="InterPro" id="IPR000795">
    <property type="entry name" value="T_Tr_GTP-bd_dom"/>
</dbReference>
<dbReference type="Pfam" id="PF22042">
    <property type="entry name" value="EF-G_D2"/>
    <property type="match status" value="1"/>
</dbReference>
<dbReference type="InterPro" id="IPR015760">
    <property type="entry name" value="TIF_IF2"/>
</dbReference>
<evidence type="ECO:0000256" key="3">
    <source>
        <dbReference type="ARBA" id="ARBA00022540"/>
    </source>
</evidence>
<dbReference type="InterPro" id="IPR053905">
    <property type="entry name" value="EF-G-like_DII"/>
</dbReference>
<dbReference type="EMBL" id="LTAY01000006">
    <property type="protein sequence ID" value="OPX51223.1"/>
    <property type="molecule type" value="Genomic_DNA"/>
</dbReference>
<evidence type="ECO:0000313" key="13">
    <source>
        <dbReference type="Proteomes" id="UP000191448"/>
    </source>
</evidence>
<dbReference type="CDD" id="cd03692">
    <property type="entry name" value="mtIF2_IVc"/>
    <property type="match status" value="1"/>
</dbReference>
<keyword evidence="3 8" id="KW-0396">Initiation factor</keyword>
<dbReference type="RefSeq" id="WP_080021473.1">
    <property type="nucleotide sequence ID" value="NZ_LTAY01000006.1"/>
</dbReference>
<evidence type="ECO:0000256" key="7">
    <source>
        <dbReference type="ARBA" id="ARBA00025162"/>
    </source>
</evidence>
<keyword evidence="8" id="KW-0963">Cytoplasm</keyword>
<proteinExistence type="inferred from homology"/>
<dbReference type="Pfam" id="PF00009">
    <property type="entry name" value="GTP_EFTU"/>
    <property type="match status" value="1"/>
</dbReference>
<dbReference type="AlphaFoldDB" id="A0A1V4T0F6"/>
<reference evidence="12 13" key="1">
    <citation type="submission" date="2016-02" db="EMBL/GenBank/DDBJ databases">
        <title>Genome sequence of Clostridium thermobutyricum DSM 4928.</title>
        <authorList>
            <person name="Poehlein A."/>
            <person name="Daniel R."/>
        </authorList>
    </citation>
    <scope>NUCLEOTIDE SEQUENCE [LARGE SCALE GENOMIC DNA]</scope>
    <source>
        <strain evidence="12 13">DSM 4928</strain>
    </source>
</reference>
<dbReference type="SUPFAM" id="SSF52540">
    <property type="entry name" value="P-loop containing nucleoside triphosphate hydrolases"/>
    <property type="match status" value="1"/>
</dbReference>
<evidence type="ECO:0000256" key="4">
    <source>
        <dbReference type="ARBA" id="ARBA00022741"/>
    </source>
</evidence>
<feature type="coiled-coil region" evidence="10">
    <location>
        <begin position="71"/>
        <end position="98"/>
    </location>
</feature>
<accession>A0A1V4T0F6</accession>
<keyword evidence="5 8" id="KW-0648">Protein biosynthesis</keyword>
<comment type="caution">
    <text evidence="12">The sequence shown here is derived from an EMBL/GenBank/DDBJ whole genome shotgun (WGS) entry which is preliminary data.</text>
</comment>
<keyword evidence="10" id="KW-0175">Coiled coil</keyword>
<feature type="binding site" evidence="8">
    <location>
        <begin position="191"/>
        <end position="198"/>
    </location>
    <ligand>
        <name>GTP</name>
        <dbReference type="ChEBI" id="CHEBI:37565"/>
    </ligand>
</feature>
<protein>
    <recommendedName>
        <fullName evidence="2 8">Translation initiation factor IF-2</fullName>
    </recommendedName>
</protein>
<evidence type="ECO:0000256" key="5">
    <source>
        <dbReference type="ARBA" id="ARBA00022917"/>
    </source>
</evidence>
<dbReference type="GO" id="GO:0005829">
    <property type="term" value="C:cytosol"/>
    <property type="evidence" value="ECO:0007669"/>
    <property type="project" value="TreeGrafter"/>
</dbReference>
<organism evidence="12 13">
    <name type="scientific">Clostridium thermobutyricum DSM 4928</name>
    <dbReference type="NCBI Taxonomy" id="1121339"/>
    <lineage>
        <taxon>Bacteria</taxon>
        <taxon>Bacillati</taxon>
        <taxon>Bacillota</taxon>
        <taxon>Clostridia</taxon>
        <taxon>Eubacteriales</taxon>
        <taxon>Clostridiaceae</taxon>
        <taxon>Clostridium</taxon>
    </lineage>
</organism>
<dbReference type="OrthoDB" id="9811804at2"/>
<dbReference type="InterPro" id="IPR027417">
    <property type="entry name" value="P-loop_NTPase"/>
</dbReference>
<comment type="similarity">
    <text evidence="1 8 9">Belongs to the TRAFAC class translation factor GTPase superfamily. Classic translation factor GTPase family. IF-2 subfamily.</text>
</comment>
<sequence length="683" mass="74551">MSKVKVYELAKELNLSSADLIELLKKEFNVVAKNHMSVIEDEDAELIKELISEGTISSEKTIVDEYEDMLAEEVNKGNKKKKKTRKQLEAEAAAAAAANSLEVVEINETIMVKDLAEKINKSSAELIKELMFCGVMAGMNQEIDFETAKKVCEKFEIIAEKIEQNDELDDLIIEDSEESLEKRPPIVTVMGHVDHGKTSLLDAIRKEKVTESEAGGITQHIGAYTVTLNGEDITFLDTPGHEAFTSMRARGAQITDIVILVVAADDGIMPQTKEAISHCKAADVPMIVAINKIDKEGANIDRVKQELTEYGLVAEDWGGDTICVPVSAKKGIGIENVLEMVILTAEMLELKANPNRNANGTVIEAKLDKGRGPVASLLVQTGTLSVGDSILVGTTYGRIRAMFDDTGKKIKTAGPSIPVEVLGLSEVPAAGDRFNQVEDEKTARNMAEKRKEKLKNESFSSSHRVSLEGLYNQIKEGTVKELSIIVKADVQGSVEAIKQSLEKLSTDDVKVRVIHGAVGAITETDITLASASNAIVIGFNVRPDGNAVAASERDGVEIKTYRIIYDAIEDVKSAMIGMLEPEYKEVVLGTAEVRETYKISSVGTIAGCYVTEGKIVRNSDVRVIRDGIVIFETTLSSLKRFKDDVKEVKSGYECGLSLDKFNDMKAGDLIEAYTVEAIERKEL</sequence>
<dbReference type="Gene3D" id="3.40.50.300">
    <property type="entry name" value="P-loop containing nucleotide triphosphate hydrolases"/>
    <property type="match status" value="1"/>
</dbReference>
<feature type="binding site" evidence="8">
    <location>
        <begin position="291"/>
        <end position="294"/>
    </location>
    <ligand>
        <name>GTP</name>
        <dbReference type="ChEBI" id="CHEBI:37565"/>
    </ligand>
</feature>
<dbReference type="FunFam" id="3.40.50.300:FF:000019">
    <property type="entry name" value="Translation initiation factor IF-2"/>
    <property type="match status" value="1"/>
</dbReference>